<comment type="catalytic activity">
    <reaction evidence="23">
        <text>sulcatone + NADPH + O2 + H(+) = 4-methylpent-3-en-1-yl acetate + NADP(+) + H2O</text>
        <dbReference type="Rhea" id="RHEA:54864"/>
        <dbReference type="ChEBI" id="CHEBI:15377"/>
        <dbReference type="ChEBI" id="CHEBI:15378"/>
        <dbReference type="ChEBI" id="CHEBI:15379"/>
        <dbReference type="ChEBI" id="CHEBI:16310"/>
        <dbReference type="ChEBI" id="CHEBI:57783"/>
        <dbReference type="ChEBI" id="CHEBI:58349"/>
        <dbReference type="ChEBI" id="CHEBI:138373"/>
    </reaction>
    <physiologicalReaction direction="left-to-right" evidence="23">
        <dbReference type="Rhea" id="RHEA:54865"/>
    </physiologicalReaction>
</comment>
<comment type="similarity">
    <text evidence="4 33 34">Belongs to the FMO family.</text>
</comment>
<accession>A0AAD4MN54</accession>
<comment type="catalytic activity">
    <reaction evidence="27">
        <text>trimethylamine + NADPH + O2 = trimethylamine N-oxide + NADP(+) + H2O</text>
        <dbReference type="Rhea" id="RHEA:31979"/>
        <dbReference type="ChEBI" id="CHEBI:15377"/>
        <dbReference type="ChEBI" id="CHEBI:15379"/>
        <dbReference type="ChEBI" id="CHEBI:15724"/>
        <dbReference type="ChEBI" id="CHEBI:57783"/>
        <dbReference type="ChEBI" id="CHEBI:58349"/>
        <dbReference type="ChEBI" id="CHEBI:58389"/>
        <dbReference type="EC" id="1.14.13.148"/>
    </reaction>
    <physiologicalReaction direction="left-to-right" evidence="27">
        <dbReference type="Rhea" id="RHEA:31980"/>
    </physiologicalReaction>
</comment>
<evidence type="ECO:0000256" key="1">
    <source>
        <dbReference type="ARBA" id="ARBA00001974"/>
    </source>
</evidence>
<gene>
    <name evidence="36" type="ORF">DdX_16958</name>
</gene>
<dbReference type="GO" id="GO:0050660">
    <property type="term" value="F:flavin adenine dinucleotide binding"/>
    <property type="evidence" value="ECO:0007669"/>
    <property type="project" value="InterPro"/>
</dbReference>
<evidence type="ECO:0000256" key="7">
    <source>
        <dbReference type="ARBA" id="ARBA00022630"/>
    </source>
</evidence>
<dbReference type="GO" id="GO:0006629">
    <property type="term" value="P:lipid metabolic process"/>
    <property type="evidence" value="ECO:0007669"/>
    <property type="project" value="UniProtKB-KW"/>
</dbReference>
<protein>
    <recommendedName>
        <fullName evidence="34">Flavin-containing monooxygenase</fullName>
        <ecNumber evidence="34">1.-.-.-</ecNumber>
    </recommendedName>
</protein>
<sequence length="537" mass="61004">MQKRCAIIGAGVSGLPSARWAKAYGIEPVVFDKLDRIGGLWIYKPVETDIGSVMKSTIINTSKEMTAYSDFPPPADYANFMHNRQMLSYFEQYTEHHGLYPHIRFRHTVLSIRRADDYATSGKWRVEFRDDNHPENGTQVEIFDCVLLCQGHHAKPNYTGTDWPGRDSFQGNIIHSHGYKDSKGFEDSVSVVVGVGNSGVDVAVELSRVCKQVYVSTRRGVWVMNRVGTYGQPYDMETNTRYTSFLMKMLPISFLEYKLTKNLQRRFDHAKFGLMPKFSIMSAHPTANDELPNRIISGTAIVKPNIKAFTKTGIIWENGTETPQVDNVVLATGYYFDFSLLENGELIPCENNKCRLYKNMYPVALFDHNTAAVIGLIQPLGSIMPVVEMQARVFFDVFTGHSKLPTPQAMIEEIDCMKKGLSKRYVDSPRHTIQVDLVPYMDELGSMIGCVPRPLDYIFTDPKLAYCLFFNGNLAYAYRLRGPHTWSGARDAICNAQERVDKALKTRDPGVEWKDNSSYYITAAIILFIALFWTFMF</sequence>
<dbReference type="AlphaFoldDB" id="A0AAD4MN54"/>
<comment type="function">
    <text evidence="19">Broad spectrum monooxygenase that catalyzes the oxygenation of a wide variety of nitrogen- and sulfur-containing compounds including xenobiotics. Catalyzes the S-oxygenation of hypotaurine to produce taurine, an organic osmolyte involved in cell volume regulation as well as a variety of cytoprotective and developmental processes. In vitro, catalyzes the N-oxygenation of trimethylamine (TMA) to produce trimethylamine N-oxide (TMAO) and could therefore participate to the detoxification of this compound that is generated by the action of gut microbiota from dietary precursors such as choline, choline containing compounds, betaine or L-carnitine.</text>
</comment>
<evidence type="ECO:0000256" key="24">
    <source>
        <dbReference type="ARBA" id="ARBA00047864"/>
    </source>
</evidence>
<dbReference type="Pfam" id="PF00743">
    <property type="entry name" value="FMO-like"/>
    <property type="match status" value="1"/>
</dbReference>
<keyword evidence="8 35" id="KW-0812">Transmembrane</keyword>
<dbReference type="PRINTS" id="PR00370">
    <property type="entry name" value="FMOXYGENASE"/>
</dbReference>
<evidence type="ECO:0000256" key="25">
    <source>
        <dbReference type="ARBA" id="ARBA00047977"/>
    </source>
</evidence>
<evidence type="ECO:0000256" key="32">
    <source>
        <dbReference type="ARBA" id="ARBA00049475"/>
    </source>
</evidence>
<proteinExistence type="inferred from homology"/>
<evidence type="ECO:0000256" key="21">
    <source>
        <dbReference type="ARBA" id="ARBA00047426"/>
    </source>
</evidence>
<dbReference type="GO" id="GO:0050661">
    <property type="term" value="F:NADP binding"/>
    <property type="evidence" value="ECO:0007669"/>
    <property type="project" value="InterPro"/>
</dbReference>
<dbReference type="EMBL" id="JAKKPZ010000158">
    <property type="protein sequence ID" value="KAI1700047.1"/>
    <property type="molecule type" value="Genomic_DNA"/>
</dbReference>
<evidence type="ECO:0000256" key="26">
    <source>
        <dbReference type="ARBA" id="ARBA00048041"/>
    </source>
</evidence>
<name>A0AAD4MN54_9BILA</name>
<evidence type="ECO:0000256" key="17">
    <source>
        <dbReference type="ARBA" id="ARBA00023136"/>
    </source>
</evidence>
<evidence type="ECO:0000256" key="28">
    <source>
        <dbReference type="ARBA" id="ARBA00048459"/>
    </source>
</evidence>
<comment type="catalytic activity">
    <reaction evidence="21">
        <text>hexan-3-one + NADPH + O2 + H(+) = propyl propanoate + NADP(+) + H2O</text>
        <dbReference type="Rhea" id="RHEA:54848"/>
        <dbReference type="ChEBI" id="CHEBI:15377"/>
        <dbReference type="ChEBI" id="CHEBI:15378"/>
        <dbReference type="ChEBI" id="CHEBI:15379"/>
        <dbReference type="ChEBI" id="CHEBI:57783"/>
        <dbReference type="ChEBI" id="CHEBI:58349"/>
        <dbReference type="ChEBI" id="CHEBI:89828"/>
        <dbReference type="ChEBI" id="CHEBI:89891"/>
    </reaction>
    <physiologicalReaction direction="left-to-right" evidence="21">
        <dbReference type="Rhea" id="RHEA:54849"/>
    </physiologicalReaction>
</comment>
<dbReference type="InterPro" id="IPR000960">
    <property type="entry name" value="Flavin_mOase"/>
</dbReference>
<dbReference type="PRINTS" id="PR01125">
    <property type="entry name" value="FMOXYGENASE5"/>
</dbReference>
<evidence type="ECO:0000256" key="29">
    <source>
        <dbReference type="ARBA" id="ARBA00048989"/>
    </source>
</evidence>
<evidence type="ECO:0000256" key="4">
    <source>
        <dbReference type="ARBA" id="ARBA00009183"/>
    </source>
</evidence>
<evidence type="ECO:0000256" key="16">
    <source>
        <dbReference type="ARBA" id="ARBA00023098"/>
    </source>
</evidence>
<evidence type="ECO:0000256" key="22">
    <source>
        <dbReference type="ARBA" id="ARBA00047574"/>
    </source>
</evidence>
<evidence type="ECO:0000256" key="8">
    <source>
        <dbReference type="ARBA" id="ARBA00022692"/>
    </source>
</evidence>
<keyword evidence="15 33" id="KW-0503">Monooxygenase</keyword>
<comment type="caution">
    <text evidence="36">The sequence shown here is derived from an EMBL/GenBank/DDBJ whole genome shotgun (WGS) entry which is preliminary data.</text>
</comment>
<keyword evidence="7 33" id="KW-0285">Flavoprotein</keyword>
<evidence type="ECO:0000313" key="37">
    <source>
        <dbReference type="Proteomes" id="UP001201812"/>
    </source>
</evidence>
<evidence type="ECO:0000256" key="2">
    <source>
        <dbReference type="ARBA" id="ARBA00004389"/>
    </source>
</evidence>
<evidence type="ECO:0000256" key="11">
    <source>
        <dbReference type="ARBA" id="ARBA00022848"/>
    </source>
</evidence>
<reference evidence="36" key="1">
    <citation type="submission" date="2022-01" db="EMBL/GenBank/DDBJ databases">
        <title>Genome Sequence Resource for Two Populations of Ditylenchus destructor, the Migratory Endoparasitic Phytonematode.</title>
        <authorList>
            <person name="Zhang H."/>
            <person name="Lin R."/>
            <person name="Xie B."/>
        </authorList>
    </citation>
    <scope>NUCLEOTIDE SEQUENCE</scope>
    <source>
        <strain evidence="36">BazhouSP</strain>
    </source>
</reference>
<evidence type="ECO:0000256" key="14">
    <source>
        <dbReference type="ARBA" id="ARBA00023002"/>
    </source>
</evidence>
<evidence type="ECO:0000256" key="18">
    <source>
        <dbReference type="ARBA" id="ARBA00045722"/>
    </source>
</evidence>
<evidence type="ECO:0000256" key="20">
    <source>
        <dbReference type="ARBA" id="ARBA00047338"/>
    </source>
</evidence>
<dbReference type="GO" id="GO:0004499">
    <property type="term" value="F:N,N-dimethylaniline monooxygenase activity"/>
    <property type="evidence" value="ECO:0007669"/>
    <property type="project" value="UniProtKB-UniRule"/>
</dbReference>
<evidence type="ECO:0000256" key="13">
    <source>
        <dbReference type="ARBA" id="ARBA00022989"/>
    </source>
</evidence>
<feature type="transmembrane region" description="Helical" evidence="35">
    <location>
        <begin position="517"/>
        <end position="536"/>
    </location>
</feature>
<evidence type="ECO:0000256" key="34">
    <source>
        <dbReference type="RuleBase" id="RU361177"/>
    </source>
</evidence>
<dbReference type="InterPro" id="IPR050346">
    <property type="entry name" value="FMO-like"/>
</dbReference>
<keyword evidence="12 33" id="KW-0521">NADP</keyword>
<evidence type="ECO:0000256" key="9">
    <source>
        <dbReference type="ARBA" id="ARBA00022824"/>
    </source>
</evidence>
<keyword evidence="10 33" id="KW-0274">FAD</keyword>
<keyword evidence="6" id="KW-0597">Phosphoprotein</keyword>
<comment type="catalytic activity">
    <reaction evidence="31">
        <text>N,N-dimethylaniline + NADPH + O2 + H(+) = N,N-dimethylaniline N-oxide + NADP(+) + H2O</text>
        <dbReference type="Rhea" id="RHEA:24468"/>
        <dbReference type="ChEBI" id="CHEBI:15377"/>
        <dbReference type="ChEBI" id="CHEBI:15378"/>
        <dbReference type="ChEBI" id="CHEBI:15379"/>
        <dbReference type="ChEBI" id="CHEBI:16269"/>
        <dbReference type="ChEBI" id="CHEBI:17735"/>
        <dbReference type="ChEBI" id="CHEBI:57783"/>
        <dbReference type="ChEBI" id="CHEBI:58349"/>
        <dbReference type="EC" id="1.14.13.8"/>
    </reaction>
    <physiologicalReaction direction="left-to-right" evidence="31">
        <dbReference type="Rhea" id="RHEA:24469"/>
    </physiologicalReaction>
</comment>
<dbReference type="InterPro" id="IPR036188">
    <property type="entry name" value="FAD/NAD-bd_sf"/>
</dbReference>
<evidence type="ECO:0000256" key="19">
    <source>
        <dbReference type="ARBA" id="ARBA00045957"/>
    </source>
</evidence>
<comment type="subcellular location">
    <subcellularLocation>
        <location evidence="2">Endoplasmic reticulum membrane</location>
        <topology evidence="2">Single-pass membrane protein</topology>
    </subcellularLocation>
    <subcellularLocation>
        <location evidence="3">Microsome membrane</location>
    </subcellularLocation>
</comment>
<dbReference type="GO" id="GO:0034899">
    <property type="term" value="F:trimethylamine monooxygenase activity"/>
    <property type="evidence" value="ECO:0007669"/>
    <property type="project" value="UniProtKB-EC"/>
</dbReference>
<evidence type="ECO:0000256" key="12">
    <source>
        <dbReference type="ARBA" id="ARBA00022857"/>
    </source>
</evidence>
<evidence type="ECO:0000256" key="33">
    <source>
        <dbReference type="PIRNR" id="PIRNR000332"/>
    </source>
</evidence>
<keyword evidence="16" id="KW-0443">Lipid metabolism</keyword>
<evidence type="ECO:0000256" key="35">
    <source>
        <dbReference type="SAM" id="Phobius"/>
    </source>
</evidence>
<keyword evidence="11" id="KW-0492">Microsome</keyword>
<comment type="catalytic activity">
    <reaction evidence="24">
        <text>NADPH + O2 + H(+) = H2O2 + NADP(+)</text>
        <dbReference type="Rhea" id="RHEA:11260"/>
        <dbReference type="ChEBI" id="CHEBI:15378"/>
        <dbReference type="ChEBI" id="CHEBI:15379"/>
        <dbReference type="ChEBI" id="CHEBI:16240"/>
        <dbReference type="ChEBI" id="CHEBI:57783"/>
        <dbReference type="ChEBI" id="CHEBI:58349"/>
        <dbReference type="EC" id="1.6.3.1"/>
    </reaction>
    <physiologicalReaction direction="left-to-right" evidence="24">
        <dbReference type="Rhea" id="RHEA:11261"/>
    </physiologicalReaction>
</comment>
<evidence type="ECO:0000256" key="5">
    <source>
        <dbReference type="ARBA" id="ARBA00022481"/>
    </source>
</evidence>
<keyword evidence="37" id="KW-1185">Reference proteome</keyword>
<comment type="catalytic activity">
    <reaction evidence="26">
        <text>hypotaurine + NADPH + O2 + H(+) = taurine + NADP(+) + H2O</text>
        <dbReference type="Rhea" id="RHEA:69819"/>
        <dbReference type="ChEBI" id="CHEBI:15377"/>
        <dbReference type="ChEBI" id="CHEBI:15378"/>
        <dbReference type="ChEBI" id="CHEBI:15379"/>
        <dbReference type="ChEBI" id="CHEBI:57783"/>
        <dbReference type="ChEBI" id="CHEBI:57853"/>
        <dbReference type="ChEBI" id="CHEBI:58349"/>
        <dbReference type="ChEBI" id="CHEBI:507393"/>
        <dbReference type="EC" id="1.14.13.8"/>
    </reaction>
    <physiologicalReaction direction="left-to-right" evidence="26">
        <dbReference type="Rhea" id="RHEA:69820"/>
    </physiologicalReaction>
</comment>
<evidence type="ECO:0000256" key="15">
    <source>
        <dbReference type="ARBA" id="ARBA00023033"/>
    </source>
</evidence>
<keyword evidence="9 33" id="KW-0256">Endoplasmic reticulum</keyword>
<comment type="catalytic activity">
    <reaction evidence="29">
        <text>(2E)-geranial + NADPH + O2 + H(+) = (1E)-2,6-dimethylhepta-1,5-dien-1-yl formate + NADP(+) + H2O</text>
        <dbReference type="Rhea" id="RHEA:54860"/>
        <dbReference type="ChEBI" id="CHEBI:15377"/>
        <dbReference type="ChEBI" id="CHEBI:15378"/>
        <dbReference type="ChEBI" id="CHEBI:15379"/>
        <dbReference type="ChEBI" id="CHEBI:16980"/>
        <dbReference type="ChEBI" id="CHEBI:57783"/>
        <dbReference type="ChEBI" id="CHEBI:58349"/>
        <dbReference type="ChEBI" id="CHEBI:138375"/>
    </reaction>
    <physiologicalReaction direction="left-to-right" evidence="29">
        <dbReference type="Rhea" id="RHEA:54861"/>
    </physiologicalReaction>
</comment>
<dbReference type="EC" id="1.-.-.-" evidence="34"/>
<comment type="catalytic activity">
    <reaction evidence="22">
        <text>heptan-2-one + NADPH + O2 + H(+) = pentyl acetate + NADP(+) + H2O</text>
        <dbReference type="Rhea" id="RHEA:54836"/>
        <dbReference type="ChEBI" id="CHEBI:5672"/>
        <dbReference type="ChEBI" id="CHEBI:15377"/>
        <dbReference type="ChEBI" id="CHEBI:15378"/>
        <dbReference type="ChEBI" id="CHEBI:15379"/>
        <dbReference type="ChEBI" id="CHEBI:57783"/>
        <dbReference type="ChEBI" id="CHEBI:58349"/>
        <dbReference type="ChEBI" id="CHEBI:87362"/>
    </reaction>
    <physiologicalReaction direction="left-to-right" evidence="22">
        <dbReference type="Rhea" id="RHEA:54837"/>
    </physiologicalReaction>
</comment>
<keyword evidence="17 33" id="KW-0472">Membrane</keyword>
<comment type="catalytic activity">
    <reaction evidence="20">
        <text>hypotaurine + NADH + O2 + H(+) = taurine + NAD(+) + H2O</text>
        <dbReference type="Rhea" id="RHEA:74111"/>
        <dbReference type="ChEBI" id="CHEBI:15377"/>
        <dbReference type="ChEBI" id="CHEBI:15378"/>
        <dbReference type="ChEBI" id="CHEBI:15379"/>
        <dbReference type="ChEBI" id="CHEBI:57540"/>
        <dbReference type="ChEBI" id="CHEBI:57853"/>
        <dbReference type="ChEBI" id="CHEBI:57945"/>
        <dbReference type="ChEBI" id="CHEBI:507393"/>
        <dbReference type="EC" id="1.14.13.8"/>
    </reaction>
    <physiologicalReaction direction="left-to-right" evidence="20">
        <dbReference type="Rhea" id="RHEA:74112"/>
    </physiologicalReaction>
</comment>
<evidence type="ECO:0000256" key="30">
    <source>
        <dbReference type="ARBA" id="ARBA00048990"/>
    </source>
</evidence>
<dbReference type="Proteomes" id="UP001201812">
    <property type="component" value="Unassembled WGS sequence"/>
</dbReference>
<dbReference type="PANTHER" id="PTHR23023">
    <property type="entry name" value="DIMETHYLANILINE MONOOXYGENASE"/>
    <property type="match status" value="1"/>
</dbReference>
<evidence type="ECO:0000256" key="6">
    <source>
        <dbReference type="ARBA" id="ARBA00022553"/>
    </source>
</evidence>
<dbReference type="InterPro" id="IPR020946">
    <property type="entry name" value="Flavin_mOase-like"/>
</dbReference>
<evidence type="ECO:0000256" key="3">
    <source>
        <dbReference type="ARBA" id="ARBA00004524"/>
    </source>
</evidence>
<comment type="catalytic activity">
    <reaction evidence="25">
        <text>hexan-3-one + NADPH + O2 + H(+) = ethyl butanoate + NADP(+) + H2O</text>
        <dbReference type="Rhea" id="RHEA:54844"/>
        <dbReference type="ChEBI" id="CHEBI:15377"/>
        <dbReference type="ChEBI" id="CHEBI:15378"/>
        <dbReference type="ChEBI" id="CHEBI:15379"/>
        <dbReference type="ChEBI" id="CHEBI:57783"/>
        <dbReference type="ChEBI" id="CHEBI:58349"/>
        <dbReference type="ChEBI" id="CHEBI:88764"/>
        <dbReference type="ChEBI" id="CHEBI:89891"/>
    </reaction>
    <physiologicalReaction direction="left-to-right" evidence="25">
        <dbReference type="Rhea" id="RHEA:54845"/>
    </physiologicalReaction>
</comment>
<organism evidence="36 37">
    <name type="scientific">Ditylenchus destructor</name>
    <dbReference type="NCBI Taxonomy" id="166010"/>
    <lineage>
        <taxon>Eukaryota</taxon>
        <taxon>Metazoa</taxon>
        <taxon>Ecdysozoa</taxon>
        <taxon>Nematoda</taxon>
        <taxon>Chromadorea</taxon>
        <taxon>Rhabditida</taxon>
        <taxon>Tylenchina</taxon>
        <taxon>Tylenchomorpha</taxon>
        <taxon>Sphaerularioidea</taxon>
        <taxon>Anguinidae</taxon>
        <taxon>Anguininae</taxon>
        <taxon>Ditylenchus</taxon>
    </lineage>
</organism>
<dbReference type="GO" id="GO:0005789">
    <property type="term" value="C:endoplasmic reticulum membrane"/>
    <property type="evidence" value="ECO:0007669"/>
    <property type="project" value="UniProtKB-SubCell"/>
</dbReference>
<comment type="cofactor">
    <cofactor evidence="1 33 34">
        <name>FAD</name>
        <dbReference type="ChEBI" id="CHEBI:57692"/>
    </cofactor>
</comment>
<keyword evidence="13 35" id="KW-1133">Transmembrane helix</keyword>
<comment type="catalytic activity">
    <reaction evidence="28">
        <text>octan-3-one + NADPH + O2 + H(+) = ethyl hexanoate + NADP(+) + H2O</text>
        <dbReference type="Rhea" id="RHEA:54856"/>
        <dbReference type="ChEBI" id="CHEBI:15377"/>
        <dbReference type="ChEBI" id="CHEBI:15378"/>
        <dbReference type="ChEBI" id="CHEBI:15379"/>
        <dbReference type="ChEBI" id="CHEBI:57783"/>
        <dbReference type="ChEBI" id="CHEBI:58349"/>
        <dbReference type="ChEBI" id="CHEBI:80946"/>
        <dbReference type="ChEBI" id="CHEBI:86055"/>
    </reaction>
    <physiologicalReaction direction="left-to-right" evidence="28">
        <dbReference type="Rhea" id="RHEA:54857"/>
    </physiologicalReaction>
</comment>
<dbReference type="Gene3D" id="3.50.50.60">
    <property type="entry name" value="FAD/NAD(P)-binding domain"/>
    <property type="match status" value="3"/>
</dbReference>
<evidence type="ECO:0000256" key="31">
    <source>
        <dbReference type="ARBA" id="ARBA00049443"/>
    </source>
</evidence>
<evidence type="ECO:0000313" key="36">
    <source>
        <dbReference type="EMBL" id="KAI1700047.1"/>
    </source>
</evidence>
<dbReference type="GO" id="GO:0016174">
    <property type="term" value="F:NAD(P)H oxidase H2O2-forming activity"/>
    <property type="evidence" value="ECO:0007669"/>
    <property type="project" value="UniProtKB-EC"/>
</dbReference>
<dbReference type="InterPro" id="IPR002257">
    <property type="entry name" value="Flavin_mOase_5"/>
</dbReference>
<evidence type="ECO:0000256" key="10">
    <source>
        <dbReference type="ARBA" id="ARBA00022827"/>
    </source>
</evidence>
<evidence type="ECO:0000256" key="23">
    <source>
        <dbReference type="ARBA" id="ARBA00047855"/>
    </source>
</evidence>
<comment type="catalytic activity">
    <reaction evidence="32">
        <text>octan-3-one + NADPH + O2 + H(+) = pentyl propanoate + NADP(+) + H2O</text>
        <dbReference type="Rhea" id="RHEA:54840"/>
        <dbReference type="ChEBI" id="CHEBI:15377"/>
        <dbReference type="ChEBI" id="CHEBI:15378"/>
        <dbReference type="ChEBI" id="CHEBI:15379"/>
        <dbReference type="ChEBI" id="CHEBI:57783"/>
        <dbReference type="ChEBI" id="CHEBI:58349"/>
        <dbReference type="ChEBI" id="CHEBI:80946"/>
        <dbReference type="ChEBI" id="CHEBI:87373"/>
    </reaction>
    <physiologicalReaction direction="left-to-right" evidence="32">
        <dbReference type="Rhea" id="RHEA:54841"/>
    </physiologicalReaction>
</comment>
<evidence type="ECO:0000256" key="27">
    <source>
        <dbReference type="ARBA" id="ARBA00048088"/>
    </source>
</evidence>
<dbReference type="SUPFAM" id="SSF51905">
    <property type="entry name" value="FAD/NAD(P)-binding domain"/>
    <property type="match status" value="2"/>
</dbReference>
<dbReference type="PIRSF" id="PIRSF000332">
    <property type="entry name" value="FMO"/>
    <property type="match status" value="1"/>
</dbReference>
<comment type="catalytic activity">
    <reaction evidence="30">
        <text>heptan-4-one + NADPH + O2 + H(+) = propyl butanoate + NADP(+) + H2O</text>
        <dbReference type="Rhea" id="RHEA:54852"/>
        <dbReference type="ChEBI" id="CHEBI:15377"/>
        <dbReference type="ChEBI" id="CHEBI:15378"/>
        <dbReference type="ChEBI" id="CHEBI:15379"/>
        <dbReference type="ChEBI" id="CHEBI:57783"/>
        <dbReference type="ChEBI" id="CHEBI:58349"/>
        <dbReference type="ChEBI" id="CHEBI:89484"/>
        <dbReference type="ChEBI" id="CHEBI:89719"/>
    </reaction>
    <physiologicalReaction direction="left-to-right" evidence="30">
        <dbReference type="Rhea" id="RHEA:54853"/>
    </physiologicalReaction>
</comment>
<keyword evidence="5" id="KW-0488">Methylation</keyword>
<dbReference type="FunFam" id="3.50.50.60:FF:000159">
    <property type="entry name" value="Dimethylaniline monooxygenase [N-oxide-forming]"/>
    <property type="match status" value="1"/>
</dbReference>
<comment type="function">
    <text evidence="18">Acts as a Baeyer-Villiger monooxygenase on a broad range of substrates. Catalyzes the insertion of an oxygen atom into a carbon-carbon bond adjacent to a carbonyl, which converts ketones to esters. Active on diverse carbonyl compounds, whereas soft nucleophiles are mostly non- or poorly reactive. In contrast with other forms of FMO it is non- or poorly active on 'classical' substrates such as drugs, pesticides, and dietary components containing soft nucleophilic heteroatoms. Able to oxidize drug molecules bearing a carbonyl group on an aliphatic chain, such as nabumetone and pentoxifylline. Also, in the absence of substrates, shows slow but yet significant NADPH oxidase activity. Acts as a positive modulator of cholesterol biosynthesis as well as glucose homeostasis, promoting metabolic aging via pleiotropic effects.</text>
</comment>
<keyword evidence="14 33" id="KW-0560">Oxidoreductase</keyword>